<keyword evidence="1" id="KW-0732">Signal</keyword>
<evidence type="ECO:0000313" key="2">
    <source>
        <dbReference type="EMBL" id="SDN06072.1"/>
    </source>
</evidence>
<dbReference type="Proteomes" id="UP000199063">
    <property type="component" value="Unassembled WGS sequence"/>
</dbReference>
<dbReference type="AlphaFoldDB" id="A0A1G9YAJ5"/>
<dbReference type="EMBL" id="FNHI01000018">
    <property type="protein sequence ID" value="SDN06072.1"/>
    <property type="molecule type" value="Genomic_DNA"/>
</dbReference>
<evidence type="ECO:0000313" key="3">
    <source>
        <dbReference type="Proteomes" id="UP000199063"/>
    </source>
</evidence>
<feature type="chain" id="PRO_5039470552" description="PLAT/LH2 domain-containing protein" evidence="1">
    <location>
        <begin position="23"/>
        <end position="168"/>
    </location>
</feature>
<organism evidence="2 3">
    <name type="scientific">Streptomyces wuyuanensis</name>
    <dbReference type="NCBI Taxonomy" id="1196353"/>
    <lineage>
        <taxon>Bacteria</taxon>
        <taxon>Bacillati</taxon>
        <taxon>Actinomycetota</taxon>
        <taxon>Actinomycetes</taxon>
        <taxon>Kitasatosporales</taxon>
        <taxon>Streptomycetaceae</taxon>
        <taxon>Streptomyces</taxon>
    </lineage>
</organism>
<dbReference type="GeneID" id="40832182"/>
<name>A0A1G9YAJ5_9ACTN</name>
<accession>A0A1G9YAJ5</accession>
<evidence type="ECO:0008006" key="4">
    <source>
        <dbReference type="Google" id="ProtNLM"/>
    </source>
</evidence>
<sequence>MRGRPDISLKRLSVLATATVLAAVGMGVTAAPASAGPIGPCTSLRSFNLEFRTGGDDLRGNSEVIVWLRTTSGTMELQHVWGRFADHTSTSRLVTFQNPNWAVNSCTITGVSVRMASHPEWHETADNWNMDGFALQGYSSTGTYGYSLSRNSANKRFTAGSPWWHATE</sequence>
<dbReference type="STRING" id="1196353.SAMN05444921_11832"/>
<dbReference type="RefSeq" id="WP_093658458.1">
    <property type="nucleotide sequence ID" value="NZ_FNHI01000018.1"/>
</dbReference>
<feature type="signal peptide" evidence="1">
    <location>
        <begin position="1"/>
        <end position="22"/>
    </location>
</feature>
<protein>
    <recommendedName>
        <fullName evidence="4">PLAT/LH2 domain-containing protein</fullName>
    </recommendedName>
</protein>
<evidence type="ECO:0000256" key="1">
    <source>
        <dbReference type="SAM" id="SignalP"/>
    </source>
</evidence>
<keyword evidence="3" id="KW-1185">Reference proteome</keyword>
<dbReference type="OrthoDB" id="3389082at2"/>
<gene>
    <name evidence="2" type="ORF">SAMN05444921_11832</name>
</gene>
<proteinExistence type="predicted"/>
<reference evidence="3" key="1">
    <citation type="submission" date="2016-10" db="EMBL/GenBank/DDBJ databases">
        <authorList>
            <person name="Varghese N."/>
            <person name="Submissions S."/>
        </authorList>
    </citation>
    <scope>NUCLEOTIDE SEQUENCE [LARGE SCALE GENOMIC DNA]</scope>
    <source>
        <strain evidence="3">CGMCC 4.7042</strain>
    </source>
</reference>